<sequence length="162" mass="17962">MSVTDRYLQNNERYASHFAGPQQMAPSEGVAVVACMDARMNVYGILGLQEGEASVIRNAGGVVTDDVIRSLAVSQQLLGTREIILIHHTDCRMLTFPSYSLDPPIRGQDGLKPLWPVESFRDVAIDVRRSISRIKSSKYIPHSDAVRGFIFDVSTGRLDEVK</sequence>
<dbReference type="PANTHER" id="PTHR43175:SF3">
    <property type="entry name" value="CARBON DISULFIDE HYDROLASE"/>
    <property type="match status" value="1"/>
</dbReference>
<gene>
    <name evidence="8" type="ORF">D3C57_142560</name>
</gene>
<dbReference type="STRING" id="1343740.M271_01135"/>
<comment type="similarity">
    <text evidence="1">Belongs to the beta-class carbonic anhydrase family.</text>
</comment>
<comment type="caution">
    <text evidence="8">The sequence shown here is derived from an EMBL/GenBank/DDBJ whole genome shotgun (WGS) entry which is preliminary data.</text>
</comment>
<dbReference type="PANTHER" id="PTHR43175">
    <property type="entry name" value="CARBONIC ANHYDRASE"/>
    <property type="match status" value="1"/>
</dbReference>
<proteinExistence type="inferred from homology"/>
<keyword evidence="3 7" id="KW-0479">Metal-binding</keyword>
<dbReference type="eggNOG" id="COG0288">
    <property type="taxonomic scope" value="Bacteria"/>
</dbReference>
<dbReference type="GO" id="GO:0004089">
    <property type="term" value="F:carbonate dehydratase activity"/>
    <property type="evidence" value="ECO:0007669"/>
    <property type="project" value="UniProtKB-EC"/>
</dbReference>
<accession>A0A0A0N623</accession>
<name>A0A0A0N623_STRRN</name>
<dbReference type="Pfam" id="PF00484">
    <property type="entry name" value="Pro_CA"/>
    <property type="match status" value="1"/>
</dbReference>
<keyword evidence="4 7" id="KW-0862">Zinc</keyword>
<dbReference type="CDD" id="cd03379">
    <property type="entry name" value="beta_CA_cladeD"/>
    <property type="match status" value="1"/>
</dbReference>
<dbReference type="Proteomes" id="UP000281594">
    <property type="component" value="Unassembled WGS sequence"/>
</dbReference>
<evidence type="ECO:0000256" key="7">
    <source>
        <dbReference type="PIRSR" id="PIRSR601765-1"/>
    </source>
</evidence>
<dbReference type="Gene3D" id="3.40.1050.10">
    <property type="entry name" value="Carbonic anhydrase"/>
    <property type="match status" value="1"/>
</dbReference>
<dbReference type="SUPFAM" id="SSF53056">
    <property type="entry name" value="beta-carbonic anhydrase, cab"/>
    <property type="match status" value="1"/>
</dbReference>
<evidence type="ECO:0000313" key="9">
    <source>
        <dbReference type="Proteomes" id="UP000281594"/>
    </source>
</evidence>
<evidence type="ECO:0000256" key="2">
    <source>
        <dbReference type="ARBA" id="ARBA00012925"/>
    </source>
</evidence>
<feature type="binding site" evidence="7">
    <location>
        <position position="35"/>
    </location>
    <ligand>
        <name>Zn(2+)</name>
        <dbReference type="ChEBI" id="CHEBI:29105"/>
    </ligand>
</feature>
<reference evidence="8 9" key="1">
    <citation type="journal article" date="2018" name="J. Biol. Chem.">
        <title>Discovery of the actinoplanic acid pathway in Streptomyces rapamycinicus reveals a genetically conserved synergism with rapamycin.</title>
        <authorList>
            <person name="Mrak P."/>
            <person name="Krastel P."/>
            <person name="Pivk Lukancic P."/>
            <person name="Tao J."/>
            <person name="Pistorius D."/>
            <person name="Moore C.M."/>
        </authorList>
    </citation>
    <scope>NUCLEOTIDE SEQUENCE [LARGE SCALE GENOMIC DNA]</scope>
    <source>
        <strain evidence="8 9">NRRL 5491</strain>
    </source>
</reference>
<evidence type="ECO:0000313" key="8">
    <source>
        <dbReference type="EMBL" id="RLV76056.1"/>
    </source>
</evidence>
<dbReference type="GO" id="GO:0008270">
    <property type="term" value="F:zinc ion binding"/>
    <property type="evidence" value="ECO:0007669"/>
    <property type="project" value="InterPro"/>
</dbReference>
<evidence type="ECO:0000256" key="5">
    <source>
        <dbReference type="ARBA" id="ARBA00024993"/>
    </source>
</evidence>
<evidence type="ECO:0000256" key="4">
    <source>
        <dbReference type="ARBA" id="ARBA00022833"/>
    </source>
</evidence>
<feature type="binding site" evidence="7">
    <location>
        <position position="91"/>
    </location>
    <ligand>
        <name>Zn(2+)</name>
        <dbReference type="ChEBI" id="CHEBI:29105"/>
    </ligand>
</feature>
<dbReference type="HOGENOM" id="CLU_084253_1_2_11"/>
<dbReference type="EC" id="4.2.1.1" evidence="2"/>
<dbReference type="AlphaFoldDB" id="A0A0A0N623"/>
<dbReference type="SMART" id="SM00947">
    <property type="entry name" value="Pro_CA"/>
    <property type="match status" value="1"/>
</dbReference>
<dbReference type="RefSeq" id="WP_020865260.1">
    <property type="nucleotide sequence ID" value="NC_022785.1"/>
</dbReference>
<comment type="catalytic activity">
    <reaction evidence="6">
        <text>hydrogencarbonate + H(+) = CO2 + H2O</text>
        <dbReference type="Rhea" id="RHEA:10748"/>
        <dbReference type="ChEBI" id="CHEBI:15377"/>
        <dbReference type="ChEBI" id="CHEBI:15378"/>
        <dbReference type="ChEBI" id="CHEBI:16526"/>
        <dbReference type="ChEBI" id="CHEBI:17544"/>
        <dbReference type="EC" id="4.2.1.1"/>
    </reaction>
</comment>
<dbReference type="InterPro" id="IPR036874">
    <property type="entry name" value="Carbonic_anhydrase_sf"/>
</dbReference>
<feature type="binding site" evidence="7">
    <location>
        <position position="37"/>
    </location>
    <ligand>
        <name>Zn(2+)</name>
        <dbReference type="ChEBI" id="CHEBI:29105"/>
    </ligand>
</feature>
<feature type="binding site" evidence="7">
    <location>
        <position position="88"/>
    </location>
    <ligand>
        <name>Zn(2+)</name>
        <dbReference type="ChEBI" id="CHEBI:29105"/>
    </ligand>
</feature>
<comment type="cofactor">
    <cofactor evidence="7">
        <name>Zn(2+)</name>
        <dbReference type="ChEBI" id="CHEBI:29105"/>
    </cofactor>
    <text evidence="7">Binds 1 zinc ion per subunit.</text>
</comment>
<dbReference type="EMBL" id="QYCY01000002">
    <property type="protein sequence ID" value="RLV76056.1"/>
    <property type="molecule type" value="Genomic_DNA"/>
</dbReference>
<protein>
    <recommendedName>
        <fullName evidence="2">carbonic anhydrase</fullName>
        <ecNumber evidence="2">4.2.1.1</ecNumber>
    </recommendedName>
</protein>
<evidence type="ECO:0000256" key="3">
    <source>
        <dbReference type="ARBA" id="ARBA00022723"/>
    </source>
</evidence>
<comment type="function">
    <text evidence="5">Catalyzes the reversible hydration of carbon dioxide to form bicarbonate.</text>
</comment>
<dbReference type="KEGG" id="src:M271_01135"/>
<evidence type="ECO:0000256" key="1">
    <source>
        <dbReference type="ARBA" id="ARBA00006217"/>
    </source>
</evidence>
<evidence type="ECO:0000256" key="6">
    <source>
        <dbReference type="ARBA" id="ARBA00048348"/>
    </source>
</evidence>
<organism evidence="8 9">
    <name type="scientific">Streptomyces rapamycinicus (strain ATCC 29253 / DSM 41530 / NRRL 5491 / AYB-994)</name>
    <name type="common">Streptomyces hygroscopicus (strain ATCC 29253)</name>
    <dbReference type="NCBI Taxonomy" id="1343740"/>
    <lineage>
        <taxon>Bacteria</taxon>
        <taxon>Bacillati</taxon>
        <taxon>Actinomycetota</taxon>
        <taxon>Actinomycetes</taxon>
        <taxon>Kitasatosporales</taxon>
        <taxon>Streptomycetaceae</taxon>
        <taxon>Streptomyces</taxon>
        <taxon>Streptomyces violaceusniger group</taxon>
    </lineage>
</organism>
<dbReference type="InterPro" id="IPR001765">
    <property type="entry name" value="Carbonic_anhydrase"/>
</dbReference>